<name>A0ABS2GE14_9FIRM</name>
<reference evidence="2 3" key="1">
    <citation type="journal article" date="2021" name="Sci. Rep.">
        <title>The distribution of antibiotic resistance genes in chicken gut microbiota commensals.</title>
        <authorList>
            <person name="Juricova H."/>
            <person name="Matiasovicova J."/>
            <person name="Kubasova T."/>
            <person name="Cejkova D."/>
            <person name="Rychlik I."/>
        </authorList>
    </citation>
    <scope>NUCLEOTIDE SEQUENCE [LARGE SCALE GENOMIC DNA]</scope>
    <source>
        <strain evidence="2 3">An431b</strain>
    </source>
</reference>
<feature type="compositionally biased region" description="Basic and acidic residues" evidence="1">
    <location>
        <begin position="32"/>
        <end position="41"/>
    </location>
</feature>
<organism evidence="2 3">
    <name type="scientific">Anaerotignum lactatifermentans</name>
    <dbReference type="NCBI Taxonomy" id="160404"/>
    <lineage>
        <taxon>Bacteria</taxon>
        <taxon>Bacillati</taxon>
        <taxon>Bacillota</taxon>
        <taxon>Clostridia</taxon>
        <taxon>Lachnospirales</taxon>
        <taxon>Anaerotignaceae</taxon>
        <taxon>Anaerotignum</taxon>
    </lineage>
</organism>
<dbReference type="RefSeq" id="WP_205134504.1">
    <property type="nucleotide sequence ID" value="NZ_JACSNT010000022.1"/>
</dbReference>
<proteinExistence type="predicted"/>
<feature type="region of interest" description="Disordered" evidence="1">
    <location>
        <begin position="21"/>
        <end position="41"/>
    </location>
</feature>
<evidence type="ECO:0000256" key="1">
    <source>
        <dbReference type="SAM" id="MobiDB-lite"/>
    </source>
</evidence>
<dbReference type="Proteomes" id="UP000729290">
    <property type="component" value="Unassembled WGS sequence"/>
</dbReference>
<evidence type="ECO:0000313" key="3">
    <source>
        <dbReference type="Proteomes" id="UP000729290"/>
    </source>
</evidence>
<keyword evidence="3" id="KW-1185">Reference proteome</keyword>
<dbReference type="EMBL" id="JACSNV010000026">
    <property type="protein sequence ID" value="MBM6878893.1"/>
    <property type="molecule type" value="Genomic_DNA"/>
</dbReference>
<accession>A0ABS2GE14</accession>
<comment type="caution">
    <text evidence="2">The sequence shown here is derived from an EMBL/GenBank/DDBJ whole genome shotgun (WGS) entry which is preliminary data.</text>
</comment>
<gene>
    <name evidence="2" type="ORF">H9X83_12145</name>
</gene>
<protein>
    <submittedName>
        <fullName evidence="2">Uncharacterized protein</fullName>
    </submittedName>
</protein>
<sequence>MDIREQAKRLLREEAMRKGLKPGRRMVFRQSGKSEDGREERRGTVEALYLHGFTCQMEGGYRETFRYNEFLGAEAEGRVSFV</sequence>
<evidence type="ECO:0000313" key="2">
    <source>
        <dbReference type="EMBL" id="MBM6878893.1"/>
    </source>
</evidence>